<proteinExistence type="predicted"/>
<gene>
    <name evidence="1" type="ORF">A2I96_13400</name>
</gene>
<name>A0ABD4ENM1_9GAMM</name>
<dbReference type="EMBL" id="LVCN01000020">
    <property type="protein sequence ID" value="KYL35684.1"/>
    <property type="molecule type" value="Genomic_DNA"/>
</dbReference>
<sequence>MAESGDRDKLWESTWNAYYDAYYHEILISILAGRWELFDTISKILIALTASGSAIAGWQLWGEEGFKQIWVTIAAIASILSIIHAALQVQQKLENNTKLAANFTNLRIELETFQEQMAIFSDFDVTNYNKTFLQLKSRLKTYSTNYNPDLLSSKSMQERAQKKLNKRLGVDDE</sequence>
<comment type="caution">
    <text evidence="1">The sequence shown here is derived from an EMBL/GenBank/DDBJ whole genome shotgun (WGS) entry which is preliminary data.</text>
</comment>
<organism evidence="1 2">
    <name type="scientific">Pseudoalteromonas tetraodonis</name>
    <dbReference type="NCBI Taxonomy" id="43659"/>
    <lineage>
        <taxon>Bacteria</taxon>
        <taxon>Pseudomonadati</taxon>
        <taxon>Pseudomonadota</taxon>
        <taxon>Gammaproteobacteria</taxon>
        <taxon>Alteromonadales</taxon>
        <taxon>Pseudoalteromonadaceae</taxon>
        <taxon>Pseudoalteromonas</taxon>
    </lineage>
</organism>
<evidence type="ECO:0000313" key="1">
    <source>
        <dbReference type="EMBL" id="KYL35684.1"/>
    </source>
</evidence>
<protein>
    <recommendedName>
        <fullName evidence="3">SMODS and SLOG-associating 2TM effector domain-containing protein</fullName>
    </recommendedName>
</protein>
<dbReference type="AlphaFoldDB" id="A0ABD4ENM1"/>
<evidence type="ECO:0008006" key="3">
    <source>
        <dbReference type="Google" id="ProtNLM"/>
    </source>
</evidence>
<accession>A0ABD4ENM1</accession>
<dbReference type="Proteomes" id="UP000075763">
    <property type="component" value="Unassembled WGS sequence"/>
</dbReference>
<evidence type="ECO:0000313" key="2">
    <source>
        <dbReference type="Proteomes" id="UP000075763"/>
    </source>
</evidence>
<reference evidence="1 2" key="1">
    <citation type="submission" date="2016-03" db="EMBL/GenBank/DDBJ databases">
        <authorList>
            <person name="Zhang H."/>
            <person name="Liu R."/>
            <person name="Wang M."/>
            <person name="Wang H."/>
            <person name="Wang L."/>
            <person name="Song L."/>
        </authorList>
    </citation>
    <scope>NUCLEOTIDE SEQUENCE [LARGE SCALE GENOMIC DNA]</scope>
    <source>
        <strain evidence="1 2">DSM 16099</strain>
    </source>
</reference>